<keyword evidence="5 7" id="KW-0472">Membrane</keyword>
<dbReference type="GO" id="GO:0005737">
    <property type="term" value="C:cytoplasm"/>
    <property type="evidence" value="ECO:0007669"/>
    <property type="project" value="UniProtKB-ARBA"/>
</dbReference>
<feature type="compositionally biased region" description="Low complexity" evidence="6">
    <location>
        <begin position="27"/>
        <end position="53"/>
    </location>
</feature>
<gene>
    <name evidence="9" type="ORF">BDQ12DRAFT_218345</name>
</gene>
<dbReference type="AlphaFoldDB" id="A0A5C3LW22"/>
<dbReference type="PANTHER" id="PTHR12791">
    <property type="entry name" value="GOLGI SNARE BET1-RELATED"/>
    <property type="match status" value="1"/>
</dbReference>
<dbReference type="SMART" id="SM00397">
    <property type="entry name" value="t_SNARE"/>
    <property type="match status" value="1"/>
</dbReference>
<evidence type="ECO:0000313" key="9">
    <source>
        <dbReference type="EMBL" id="TFK37012.1"/>
    </source>
</evidence>
<dbReference type="STRING" id="68775.A0A5C3LW22"/>
<comment type="subcellular location">
    <subcellularLocation>
        <location evidence="1">Membrane</location>
        <topology evidence="1">Single-pass membrane protein</topology>
    </subcellularLocation>
</comment>
<keyword evidence="3 7" id="KW-0812">Transmembrane</keyword>
<keyword evidence="4 7" id="KW-1133">Transmembrane helix</keyword>
<accession>A0A5C3LW22</accession>
<evidence type="ECO:0000256" key="6">
    <source>
        <dbReference type="SAM" id="MobiDB-lite"/>
    </source>
</evidence>
<dbReference type="SUPFAM" id="SSF58038">
    <property type="entry name" value="SNARE fusion complex"/>
    <property type="match status" value="1"/>
</dbReference>
<evidence type="ECO:0000256" key="3">
    <source>
        <dbReference type="ARBA" id="ARBA00022692"/>
    </source>
</evidence>
<dbReference type="Gene3D" id="1.20.5.110">
    <property type="match status" value="1"/>
</dbReference>
<feature type="region of interest" description="Disordered" evidence="6">
    <location>
        <begin position="27"/>
        <end position="56"/>
    </location>
</feature>
<dbReference type="OrthoDB" id="244190at2759"/>
<dbReference type="EMBL" id="ML213610">
    <property type="protein sequence ID" value="TFK37012.1"/>
    <property type="molecule type" value="Genomic_DNA"/>
</dbReference>
<dbReference type="Proteomes" id="UP000308652">
    <property type="component" value="Unassembled WGS sequence"/>
</dbReference>
<dbReference type="InterPro" id="IPR000727">
    <property type="entry name" value="T_SNARE_dom"/>
</dbReference>
<name>A0A5C3LW22_9AGAR</name>
<evidence type="ECO:0000259" key="8">
    <source>
        <dbReference type="PROSITE" id="PS50192"/>
    </source>
</evidence>
<evidence type="ECO:0000256" key="5">
    <source>
        <dbReference type="ARBA" id="ARBA00023136"/>
    </source>
</evidence>
<dbReference type="CDD" id="cd15859">
    <property type="entry name" value="SNARE_SYN8"/>
    <property type="match status" value="1"/>
</dbReference>
<dbReference type="GO" id="GO:0012505">
    <property type="term" value="C:endomembrane system"/>
    <property type="evidence" value="ECO:0007669"/>
    <property type="project" value="UniProtKB-ARBA"/>
</dbReference>
<evidence type="ECO:0000256" key="1">
    <source>
        <dbReference type="ARBA" id="ARBA00004167"/>
    </source>
</evidence>
<keyword evidence="10" id="KW-1185">Reference proteome</keyword>
<proteinExistence type="predicted"/>
<evidence type="ECO:0000256" key="4">
    <source>
        <dbReference type="ARBA" id="ARBA00022989"/>
    </source>
</evidence>
<feature type="transmembrane region" description="Helical" evidence="7">
    <location>
        <begin position="247"/>
        <end position="266"/>
    </location>
</feature>
<evidence type="ECO:0000313" key="10">
    <source>
        <dbReference type="Proteomes" id="UP000308652"/>
    </source>
</evidence>
<reference evidence="9 10" key="1">
    <citation type="journal article" date="2019" name="Nat. Ecol. Evol.">
        <title>Megaphylogeny resolves global patterns of mushroom evolution.</title>
        <authorList>
            <person name="Varga T."/>
            <person name="Krizsan K."/>
            <person name="Foldi C."/>
            <person name="Dima B."/>
            <person name="Sanchez-Garcia M."/>
            <person name="Sanchez-Ramirez S."/>
            <person name="Szollosi G.J."/>
            <person name="Szarkandi J.G."/>
            <person name="Papp V."/>
            <person name="Albert L."/>
            <person name="Andreopoulos W."/>
            <person name="Angelini C."/>
            <person name="Antonin V."/>
            <person name="Barry K.W."/>
            <person name="Bougher N.L."/>
            <person name="Buchanan P."/>
            <person name="Buyck B."/>
            <person name="Bense V."/>
            <person name="Catcheside P."/>
            <person name="Chovatia M."/>
            <person name="Cooper J."/>
            <person name="Damon W."/>
            <person name="Desjardin D."/>
            <person name="Finy P."/>
            <person name="Geml J."/>
            <person name="Haridas S."/>
            <person name="Hughes K."/>
            <person name="Justo A."/>
            <person name="Karasinski D."/>
            <person name="Kautmanova I."/>
            <person name="Kiss B."/>
            <person name="Kocsube S."/>
            <person name="Kotiranta H."/>
            <person name="LaButti K.M."/>
            <person name="Lechner B.E."/>
            <person name="Liimatainen K."/>
            <person name="Lipzen A."/>
            <person name="Lukacs Z."/>
            <person name="Mihaltcheva S."/>
            <person name="Morgado L.N."/>
            <person name="Niskanen T."/>
            <person name="Noordeloos M.E."/>
            <person name="Ohm R.A."/>
            <person name="Ortiz-Santana B."/>
            <person name="Ovrebo C."/>
            <person name="Racz N."/>
            <person name="Riley R."/>
            <person name="Savchenko A."/>
            <person name="Shiryaev A."/>
            <person name="Soop K."/>
            <person name="Spirin V."/>
            <person name="Szebenyi C."/>
            <person name="Tomsovsky M."/>
            <person name="Tulloss R.E."/>
            <person name="Uehling J."/>
            <person name="Grigoriev I.V."/>
            <person name="Vagvolgyi C."/>
            <person name="Papp T."/>
            <person name="Martin F.M."/>
            <person name="Miettinen O."/>
            <person name="Hibbett D.S."/>
            <person name="Nagy L.G."/>
        </authorList>
    </citation>
    <scope>NUCLEOTIDE SEQUENCE [LARGE SCALE GENOMIC DNA]</scope>
    <source>
        <strain evidence="9 10">CBS 166.37</strain>
    </source>
</reference>
<feature type="domain" description="T-SNARE coiled-coil homology" evidence="8">
    <location>
        <begin position="177"/>
        <end position="239"/>
    </location>
</feature>
<dbReference type="Pfam" id="PF05739">
    <property type="entry name" value="SNARE"/>
    <property type="match status" value="1"/>
</dbReference>
<keyword evidence="2" id="KW-0813">Transport</keyword>
<organism evidence="9 10">
    <name type="scientific">Crucibulum laeve</name>
    <dbReference type="NCBI Taxonomy" id="68775"/>
    <lineage>
        <taxon>Eukaryota</taxon>
        <taxon>Fungi</taxon>
        <taxon>Dikarya</taxon>
        <taxon>Basidiomycota</taxon>
        <taxon>Agaricomycotina</taxon>
        <taxon>Agaricomycetes</taxon>
        <taxon>Agaricomycetidae</taxon>
        <taxon>Agaricales</taxon>
        <taxon>Agaricineae</taxon>
        <taxon>Nidulariaceae</taxon>
        <taxon>Crucibulum</taxon>
    </lineage>
</organism>
<dbReference type="GO" id="GO:0016020">
    <property type="term" value="C:membrane"/>
    <property type="evidence" value="ECO:0007669"/>
    <property type="project" value="UniProtKB-SubCell"/>
</dbReference>
<feature type="region of interest" description="Disordered" evidence="6">
    <location>
        <begin position="109"/>
        <end position="166"/>
    </location>
</feature>
<feature type="compositionally biased region" description="Low complexity" evidence="6">
    <location>
        <begin position="118"/>
        <end position="129"/>
    </location>
</feature>
<dbReference type="PROSITE" id="PS50192">
    <property type="entry name" value="T_SNARE"/>
    <property type="match status" value="1"/>
</dbReference>
<evidence type="ECO:0000256" key="7">
    <source>
        <dbReference type="SAM" id="Phobius"/>
    </source>
</evidence>
<evidence type="ECO:0000256" key="2">
    <source>
        <dbReference type="ARBA" id="ARBA00022448"/>
    </source>
</evidence>
<sequence>MSLAKLTSVSTKTLSLLLERQRFQTLPSFSPANNNNNYDDTSNSNPNSQSTSPAPRNTMHLQQITRNMSQLKAGIIAMEAKEGRTEAVQLLRNQYERMRGMLGEDTGVVESLEPEPTPDSSSSSSSTSLKAPVPIAPIQLIPTPSSRDSVPDPTYTPYTDDPEADAAHPSIMLQTQRQLMDQQDEHLDRLSHSVSRQHHISVQINDELDVHSGLLEELDTDLDRTGNRMSAARRRLDRVAKGAKENGSTVTIALLILVLLILIIAFKT</sequence>
<protein>
    <recommendedName>
        <fullName evidence="8">t-SNARE coiled-coil homology domain-containing protein</fullName>
    </recommendedName>
</protein>